<keyword evidence="2" id="KW-1185">Reference proteome</keyword>
<accession>A0A834SJY3</accession>
<comment type="caution">
    <text evidence="1">The sequence shown here is derived from an EMBL/GenBank/DDBJ whole genome shotgun (WGS) entry which is preliminary data.</text>
</comment>
<proteinExistence type="predicted"/>
<evidence type="ECO:0000313" key="2">
    <source>
        <dbReference type="Proteomes" id="UP000634136"/>
    </source>
</evidence>
<reference evidence="1" key="1">
    <citation type="submission" date="2020-09" db="EMBL/GenBank/DDBJ databases">
        <title>Genome-Enabled Discovery of Anthraquinone Biosynthesis in Senna tora.</title>
        <authorList>
            <person name="Kang S.-H."/>
            <person name="Pandey R.P."/>
            <person name="Lee C.-M."/>
            <person name="Sim J.-S."/>
            <person name="Jeong J.-T."/>
            <person name="Choi B.-S."/>
            <person name="Jung M."/>
            <person name="Ginzburg D."/>
            <person name="Zhao K."/>
            <person name="Won S.Y."/>
            <person name="Oh T.-J."/>
            <person name="Yu Y."/>
            <person name="Kim N.-H."/>
            <person name="Lee O.R."/>
            <person name="Lee T.-H."/>
            <person name="Bashyal P."/>
            <person name="Kim T.-S."/>
            <person name="Lee W.-H."/>
            <person name="Kawkins C."/>
            <person name="Kim C.-K."/>
            <person name="Kim J.S."/>
            <person name="Ahn B.O."/>
            <person name="Rhee S.Y."/>
            <person name="Sohng J.K."/>
        </authorList>
    </citation>
    <scope>NUCLEOTIDE SEQUENCE</scope>
    <source>
        <tissue evidence="1">Leaf</tissue>
    </source>
</reference>
<dbReference type="Proteomes" id="UP000634136">
    <property type="component" value="Unassembled WGS sequence"/>
</dbReference>
<dbReference type="AlphaFoldDB" id="A0A834SJY3"/>
<sequence>MPRRPISKSIAALEMIPEGIKESEDGALLTYGSKHNNLLLKSMQEEEDAGKV</sequence>
<evidence type="ECO:0000313" key="1">
    <source>
        <dbReference type="EMBL" id="KAF7805705.1"/>
    </source>
</evidence>
<dbReference type="EMBL" id="JAAIUW010000012">
    <property type="protein sequence ID" value="KAF7805705.1"/>
    <property type="molecule type" value="Genomic_DNA"/>
</dbReference>
<protein>
    <submittedName>
        <fullName evidence="1">Uncharacterized protein</fullName>
    </submittedName>
</protein>
<name>A0A834SJY3_9FABA</name>
<gene>
    <name evidence="1" type="ORF">G2W53_037866</name>
</gene>
<organism evidence="1 2">
    <name type="scientific">Senna tora</name>
    <dbReference type="NCBI Taxonomy" id="362788"/>
    <lineage>
        <taxon>Eukaryota</taxon>
        <taxon>Viridiplantae</taxon>
        <taxon>Streptophyta</taxon>
        <taxon>Embryophyta</taxon>
        <taxon>Tracheophyta</taxon>
        <taxon>Spermatophyta</taxon>
        <taxon>Magnoliopsida</taxon>
        <taxon>eudicotyledons</taxon>
        <taxon>Gunneridae</taxon>
        <taxon>Pentapetalae</taxon>
        <taxon>rosids</taxon>
        <taxon>fabids</taxon>
        <taxon>Fabales</taxon>
        <taxon>Fabaceae</taxon>
        <taxon>Caesalpinioideae</taxon>
        <taxon>Cassia clade</taxon>
        <taxon>Senna</taxon>
    </lineage>
</organism>